<feature type="transmembrane region" description="Helical" evidence="1">
    <location>
        <begin position="6"/>
        <end position="22"/>
    </location>
</feature>
<keyword evidence="1" id="KW-0812">Transmembrane</keyword>
<keyword evidence="1" id="KW-1133">Transmembrane helix</keyword>
<gene>
    <name evidence="2" type="ORF">FEZ53_06395</name>
</gene>
<keyword evidence="1" id="KW-0472">Membrane</keyword>
<reference evidence="2 3" key="1">
    <citation type="submission" date="2019-05" db="EMBL/GenBank/DDBJ databases">
        <title>The metagenome of a microbial culture collection derived from dairy environment covers the genomic content of the human microbiome.</title>
        <authorList>
            <person name="Roder T."/>
            <person name="Wuthrich D."/>
            <person name="Sattari Z."/>
            <person name="Von Ah U."/>
            <person name="Bar C."/>
            <person name="Ronchi F."/>
            <person name="Macpherson A.J."/>
            <person name="Ganal-Vonarburg S.C."/>
            <person name="Bruggmann R."/>
            <person name="Vergeres G."/>
        </authorList>
    </citation>
    <scope>NUCLEOTIDE SEQUENCE [LARGE SCALE GENOMIC DNA]</scope>
    <source>
        <strain evidence="2 3">FAM 20833</strain>
    </source>
</reference>
<evidence type="ECO:0000256" key="1">
    <source>
        <dbReference type="SAM" id="Phobius"/>
    </source>
</evidence>
<dbReference type="Proteomes" id="UP000307747">
    <property type="component" value="Unassembled WGS sequence"/>
</dbReference>
<comment type="caution">
    <text evidence="2">The sequence shown here is derived from an EMBL/GenBank/DDBJ whole genome shotgun (WGS) entry which is preliminary data.</text>
</comment>
<organism evidence="2 3">
    <name type="scientific">Staphylococcus xylosus</name>
    <dbReference type="NCBI Taxonomy" id="1288"/>
    <lineage>
        <taxon>Bacteria</taxon>
        <taxon>Bacillati</taxon>
        <taxon>Bacillota</taxon>
        <taxon>Bacilli</taxon>
        <taxon>Bacillales</taxon>
        <taxon>Staphylococcaceae</taxon>
        <taxon>Staphylococcus</taxon>
    </lineage>
</organism>
<name>A0A5R9B8Y4_STAXY</name>
<protein>
    <submittedName>
        <fullName evidence="2">Uncharacterized protein</fullName>
    </submittedName>
</protein>
<dbReference type="RefSeq" id="WP_138405857.1">
    <property type="nucleotide sequence ID" value="NZ_VBTJ01000001.1"/>
</dbReference>
<proteinExistence type="predicted"/>
<evidence type="ECO:0000313" key="3">
    <source>
        <dbReference type="Proteomes" id="UP000307747"/>
    </source>
</evidence>
<dbReference type="EMBL" id="VBTJ01000001">
    <property type="protein sequence ID" value="TLP91913.1"/>
    <property type="molecule type" value="Genomic_DNA"/>
</dbReference>
<evidence type="ECO:0000313" key="2">
    <source>
        <dbReference type="EMBL" id="TLP91913.1"/>
    </source>
</evidence>
<dbReference type="AlphaFoldDB" id="A0A5R9B8Y4"/>
<sequence length="156" mass="18079">MWIPIVISSISLIFSIWTFFYNKYRNEFKIDFSVLHTYATVINGSYIKVSIENKSATPISITKFKIANESSNKTTVTNKMQLGVNWFTVTSVMPIHLNPYEACNAIIYFNVDYNFLNNRDYQLHLFTTRGRKSIFVEGKNKTKNSNDLVGYEGEMI</sequence>
<accession>A0A5R9B8Y4</accession>